<evidence type="ECO:0000313" key="5">
    <source>
        <dbReference type="EMBL" id="SCJ76889.1"/>
    </source>
</evidence>
<dbReference type="CDD" id="cd02651">
    <property type="entry name" value="nuc_hydro_IU_UC_XIUA"/>
    <property type="match status" value="1"/>
</dbReference>
<dbReference type="Gene3D" id="3.90.245.10">
    <property type="entry name" value="Ribonucleoside hydrolase-like"/>
    <property type="match status" value="1"/>
</dbReference>
<dbReference type="PANTHER" id="PTHR12304:SF4">
    <property type="entry name" value="URIDINE NUCLEOSIDASE"/>
    <property type="match status" value="1"/>
</dbReference>
<accession>A0A1C6J4C4</accession>
<proteinExistence type="predicted"/>
<dbReference type="InterPro" id="IPR036452">
    <property type="entry name" value="Ribo_hydro-like"/>
</dbReference>
<dbReference type="Pfam" id="PF01156">
    <property type="entry name" value="IU_nuc_hydro"/>
    <property type="match status" value="1"/>
</dbReference>
<organism evidence="5">
    <name type="scientific">uncultured Anaerotruncus sp</name>
    <dbReference type="NCBI Taxonomy" id="905011"/>
    <lineage>
        <taxon>Bacteria</taxon>
        <taxon>Bacillati</taxon>
        <taxon>Bacillota</taxon>
        <taxon>Clostridia</taxon>
        <taxon>Eubacteriales</taxon>
        <taxon>Oscillospiraceae</taxon>
        <taxon>Anaerotruncus</taxon>
        <taxon>environmental samples</taxon>
    </lineage>
</organism>
<name>A0A1C6J4C4_9FIRM</name>
<dbReference type="SUPFAM" id="SSF53590">
    <property type="entry name" value="Nucleoside hydrolase"/>
    <property type="match status" value="1"/>
</dbReference>
<dbReference type="PROSITE" id="PS01247">
    <property type="entry name" value="IUNH"/>
    <property type="match status" value="1"/>
</dbReference>
<feature type="region of interest" description="Disordered" evidence="3">
    <location>
        <begin position="73"/>
        <end position="95"/>
    </location>
</feature>
<dbReference type="GO" id="GO:0008477">
    <property type="term" value="F:purine nucleosidase activity"/>
    <property type="evidence" value="ECO:0007669"/>
    <property type="project" value="TreeGrafter"/>
</dbReference>
<gene>
    <name evidence="5" type="primary">rihA_16</name>
    <name evidence="5" type="ORF">SAMEA3545359_01904</name>
</gene>
<dbReference type="GO" id="GO:0045437">
    <property type="term" value="F:uridine nucleosidase activity"/>
    <property type="evidence" value="ECO:0007669"/>
    <property type="project" value="UniProtKB-ARBA"/>
</dbReference>
<feature type="domain" description="Inosine/uridine-preferring nucleoside hydrolase" evidence="4">
    <location>
        <begin position="6"/>
        <end position="305"/>
    </location>
</feature>
<sequence length="316" mass="34903">MSKLPVIIDCDPGHDDVIAITLALSSDKLDVRGIVTVMGNNTLDNVTKNALKALELLGRTDVPVIKGAVKPMRKEHVSAKGHGSTGLDGPDLPEPTTPVVDKNFVDYYYEVLSAASEPMTIIALGPLTNIATLLFCHPEVKDKIKEIAYMGGANLACDFKEFSTYSRTAEFNVWQDAESASYVFDAGIPITMFGLDLTMKNGVTFDEVEKFRTEGGRVGNVVAQLLDFYFKAHTKVGLSLCPIHDACPVAWLIDPTLFSVEHRDISVDFEGDHTYGCTYVDMRFHKEPTKPTYWASDCTDRARFVQMLLDACKSYQ</sequence>
<dbReference type="InterPro" id="IPR023186">
    <property type="entry name" value="IUNH"/>
</dbReference>
<dbReference type="InterPro" id="IPR015910">
    <property type="entry name" value="I/U_nuclsd_hydro_CS"/>
</dbReference>
<dbReference type="InterPro" id="IPR001910">
    <property type="entry name" value="Inosine/uridine_hydrolase_dom"/>
</dbReference>
<evidence type="ECO:0000256" key="1">
    <source>
        <dbReference type="ARBA" id="ARBA00022801"/>
    </source>
</evidence>
<dbReference type="AlphaFoldDB" id="A0A1C6J4C4"/>
<evidence type="ECO:0000256" key="3">
    <source>
        <dbReference type="SAM" id="MobiDB-lite"/>
    </source>
</evidence>
<reference evidence="5" key="1">
    <citation type="submission" date="2015-09" db="EMBL/GenBank/DDBJ databases">
        <authorList>
            <consortium name="Pathogen Informatics"/>
        </authorList>
    </citation>
    <scope>NUCLEOTIDE SEQUENCE</scope>
    <source>
        <strain evidence="5">2789STDY5834896</strain>
    </source>
</reference>
<keyword evidence="2 5" id="KW-0326">Glycosidase</keyword>
<dbReference type="EC" id="3.2.-.-" evidence="5"/>
<keyword evidence="1 5" id="KW-0378">Hydrolase</keyword>
<dbReference type="PANTHER" id="PTHR12304">
    <property type="entry name" value="INOSINE-URIDINE PREFERRING NUCLEOSIDE HYDROLASE"/>
    <property type="match status" value="1"/>
</dbReference>
<dbReference type="GO" id="GO:0006152">
    <property type="term" value="P:purine nucleoside catabolic process"/>
    <property type="evidence" value="ECO:0007669"/>
    <property type="project" value="TreeGrafter"/>
</dbReference>
<dbReference type="GO" id="GO:0005829">
    <property type="term" value="C:cytosol"/>
    <property type="evidence" value="ECO:0007669"/>
    <property type="project" value="TreeGrafter"/>
</dbReference>
<evidence type="ECO:0000259" key="4">
    <source>
        <dbReference type="Pfam" id="PF01156"/>
    </source>
</evidence>
<dbReference type="EMBL" id="FMHG01000001">
    <property type="protein sequence ID" value="SCJ76889.1"/>
    <property type="molecule type" value="Genomic_DNA"/>
</dbReference>
<evidence type="ECO:0000256" key="2">
    <source>
        <dbReference type="ARBA" id="ARBA00023295"/>
    </source>
</evidence>
<protein>
    <submittedName>
        <fullName evidence="5">Pyrimidine-specific ribonucleoside hydrolase rihA</fullName>
        <ecNumber evidence="5">3.2.-.-</ecNumber>
    </submittedName>
</protein>